<organism evidence="8 9">
    <name type="scientific">Necator americanus</name>
    <name type="common">Human hookworm</name>
    <dbReference type="NCBI Taxonomy" id="51031"/>
    <lineage>
        <taxon>Eukaryota</taxon>
        <taxon>Metazoa</taxon>
        <taxon>Ecdysozoa</taxon>
        <taxon>Nematoda</taxon>
        <taxon>Chromadorea</taxon>
        <taxon>Rhabditida</taxon>
        <taxon>Rhabditina</taxon>
        <taxon>Rhabditomorpha</taxon>
        <taxon>Strongyloidea</taxon>
        <taxon>Ancylostomatidae</taxon>
        <taxon>Bunostominae</taxon>
        <taxon>Necator</taxon>
    </lineage>
</organism>
<evidence type="ECO:0000256" key="4">
    <source>
        <dbReference type="ARBA" id="ARBA00022692"/>
    </source>
</evidence>
<evidence type="ECO:0000313" key="8">
    <source>
        <dbReference type="EMBL" id="ETN74152.1"/>
    </source>
</evidence>
<dbReference type="PANTHER" id="PTHR45618">
    <property type="entry name" value="MITOCHONDRIAL DICARBOXYLATE CARRIER-RELATED"/>
    <property type="match status" value="1"/>
</dbReference>
<comment type="similarity">
    <text evidence="2">Belongs to the mitochondrial carrier (TC 2.A.29) family.</text>
</comment>
<gene>
    <name evidence="8" type="ORF">NECAME_13171</name>
</gene>
<proteinExistence type="inferred from homology"/>
<keyword evidence="5" id="KW-0677">Repeat</keyword>
<dbReference type="InterPro" id="IPR023395">
    <property type="entry name" value="MCP_dom_sf"/>
</dbReference>
<evidence type="ECO:0000256" key="2">
    <source>
        <dbReference type="ARBA" id="ARBA00006375"/>
    </source>
</evidence>
<name>W2SZK7_NECAM</name>
<comment type="subcellular location">
    <subcellularLocation>
        <location evidence="1">Membrane</location>
        <topology evidence="1">Multi-pass membrane protein</topology>
    </subcellularLocation>
</comment>
<dbReference type="STRING" id="51031.W2SZK7"/>
<keyword evidence="9" id="KW-1185">Reference proteome</keyword>
<reference evidence="9" key="1">
    <citation type="journal article" date="2014" name="Nat. Genet.">
        <title>Genome of the human hookworm Necator americanus.</title>
        <authorList>
            <person name="Tang Y.T."/>
            <person name="Gao X."/>
            <person name="Rosa B.A."/>
            <person name="Abubucker S."/>
            <person name="Hallsworth-Pepin K."/>
            <person name="Martin J."/>
            <person name="Tyagi R."/>
            <person name="Heizer E."/>
            <person name="Zhang X."/>
            <person name="Bhonagiri-Palsikar V."/>
            <person name="Minx P."/>
            <person name="Warren W.C."/>
            <person name="Wang Q."/>
            <person name="Zhan B."/>
            <person name="Hotez P.J."/>
            <person name="Sternberg P.W."/>
            <person name="Dougall A."/>
            <person name="Gaze S.T."/>
            <person name="Mulvenna J."/>
            <person name="Sotillo J."/>
            <person name="Ranganathan S."/>
            <person name="Rabelo E.M."/>
            <person name="Wilson R.K."/>
            <person name="Felgner P.L."/>
            <person name="Bethony J."/>
            <person name="Hawdon J.M."/>
            <person name="Gasser R.B."/>
            <person name="Loukas A."/>
            <person name="Mitreva M."/>
        </authorList>
    </citation>
    <scope>NUCLEOTIDE SEQUENCE [LARGE SCALE GENOMIC DNA]</scope>
</reference>
<keyword evidence="3" id="KW-0813">Transport</keyword>
<sequence>MTAGVCGALVGNPVEVVLIRMCVDGHLPVEQRRNYKNVFHALYHIVKFEGATTLYRVSDIWRITFTLRGLRQKRDSVKC</sequence>
<keyword evidence="7" id="KW-0472">Membrane</keyword>
<accession>W2SZK7</accession>
<evidence type="ECO:0000313" key="9">
    <source>
        <dbReference type="Proteomes" id="UP000053676"/>
    </source>
</evidence>
<dbReference type="KEGG" id="nai:NECAME_13171"/>
<dbReference type="Pfam" id="PF00153">
    <property type="entry name" value="Mito_carr"/>
    <property type="match status" value="1"/>
</dbReference>
<dbReference type="OrthoDB" id="448427at2759"/>
<feature type="non-terminal residue" evidence="8">
    <location>
        <position position="79"/>
    </location>
</feature>
<keyword evidence="4" id="KW-0812">Transmembrane</keyword>
<dbReference type="InterPro" id="IPR050391">
    <property type="entry name" value="Mito_Metabolite_Transporter"/>
</dbReference>
<evidence type="ECO:0000256" key="3">
    <source>
        <dbReference type="ARBA" id="ARBA00022448"/>
    </source>
</evidence>
<dbReference type="Proteomes" id="UP000053676">
    <property type="component" value="Unassembled WGS sequence"/>
</dbReference>
<dbReference type="AlphaFoldDB" id="W2SZK7"/>
<evidence type="ECO:0000256" key="7">
    <source>
        <dbReference type="ARBA" id="ARBA00023136"/>
    </source>
</evidence>
<evidence type="ECO:0000256" key="6">
    <source>
        <dbReference type="ARBA" id="ARBA00022989"/>
    </source>
</evidence>
<dbReference type="GO" id="GO:0016020">
    <property type="term" value="C:membrane"/>
    <property type="evidence" value="ECO:0007669"/>
    <property type="project" value="UniProtKB-SubCell"/>
</dbReference>
<evidence type="ECO:0000256" key="1">
    <source>
        <dbReference type="ARBA" id="ARBA00004141"/>
    </source>
</evidence>
<dbReference type="SUPFAM" id="SSF103506">
    <property type="entry name" value="Mitochondrial carrier"/>
    <property type="match status" value="1"/>
</dbReference>
<dbReference type="EMBL" id="KI660384">
    <property type="protein sequence ID" value="ETN74152.1"/>
    <property type="molecule type" value="Genomic_DNA"/>
</dbReference>
<keyword evidence="6" id="KW-1133">Transmembrane helix</keyword>
<dbReference type="InterPro" id="IPR018108">
    <property type="entry name" value="MCP_transmembrane"/>
</dbReference>
<evidence type="ECO:0000256" key="5">
    <source>
        <dbReference type="ARBA" id="ARBA00022737"/>
    </source>
</evidence>
<protein>
    <submittedName>
        <fullName evidence="8">Uncharacterized protein</fullName>
    </submittedName>
</protein>
<dbReference type="Gene3D" id="1.50.40.10">
    <property type="entry name" value="Mitochondrial carrier domain"/>
    <property type="match status" value="1"/>
</dbReference>